<dbReference type="AlphaFoldDB" id="A0AAN5KTV7"/>
<dbReference type="EMBL" id="DACSEI010000076">
    <property type="protein sequence ID" value="HAT1597800.1"/>
    <property type="molecule type" value="Genomic_DNA"/>
</dbReference>
<comment type="caution">
    <text evidence="1">The sequence shown here is derived from an EMBL/GenBank/DDBJ whole genome shotgun (WGS) entry which is preliminary data.</text>
</comment>
<accession>A0AAN5KTV7</accession>
<organism evidence="1 2">
    <name type="scientific">Legionella pneumophila</name>
    <dbReference type="NCBI Taxonomy" id="446"/>
    <lineage>
        <taxon>Bacteria</taxon>
        <taxon>Pseudomonadati</taxon>
        <taxon>Pseudomonadota</taxon>
        <taxon>Gammaproteobacteria</taxon>
        <taxon>Legionellales</taxon>
        <taxon>Legionellaceae</taxon>
        <taxon>Legionella</taxon>
    </lineage>
</organism>
<name>A0AAN5KTV7_LEGPN</name>
<evidence type="ECO:0008006" key="3">
    <source>
        <dbReference type="Google" id="ProtNLM"/>
    </source>
</evidence>
<evidence type="ECO:0000313" key="1">
    <source>
        <dbReference type="EMBL" id="HAT1597800.1"/>
    </source>
</evidence>
<protein>
    <recommendedName>
        <fullName evidence="3">Leucine-rich repeat-containing protein</fullName>
    </recommendedName>
</protein>
<dbReference type="Proteomes" id="UP000861567">
    <property type="component" value="Unassembled WGS sequence"/>
</dbReference>
<dbReference type="InterPro" id="IPR032675">
    <property type="entry name" value="LRR_dom_sf"/>
</dbReference>
<proteinExistence type="predicted"/>
<reference evidence="1" key="2">
    <citation type="submission" date="2020-11" db="EMBL/GenBank/DDBJ databases">
        <authorList>
            <consortium name="NCBI Pathogen Detection Project"/>
        </authorList>
    </citation>
    <scope>NUCLEOTIDE SEQUENCE</scope>
    <source>
        <strain evidence="1">D3612</strain>
    </source>
</reference>
<sequence length="194" mass="21736">MSTRPRYNGLNLNIAIIMMPFRLDEATLEEDGDSFVSAFCLIPASYSALDLKKCALYNKSSYYLSRAFGSMPAHITEVDLSLNSLHLKTVEELKEIFNSLPESVRKINISFNGFKNFSEENLVKIISSMKFIDEVILVESALTNAQRQELSAALHRAMNKTIITSMQNSSFFSIESAPSYTENKTDGIIIVAKN</sequence>
<evidence type="ECO:0000313" key="2">
    <source>
        <dbReference type="Proteomes" id="UP000861567"/>
    </source>
</evidence>
<reference evidence="1" key="1">
    <citation type="journal article" date="2018" name="Genome Biol.">
        <title>SKESA: strategic k-mer extension for scrupulous assemblies.</title>
        <authorList>
            <person name="Souvorov A."/>
            <person name="Agarwala R."/>
            <person name="Lipman D.J."/>
        </authorList>
    </citation>
    <scope>NUCLEOTIDE SEQUENCE</scope>
    <source>
        <strain evidence="1">D3612</strain>
    </source>
</reference>
<dbReference type="Gene3D" id="3.80.10.10">
    <property type="entry name" value="Ribonuclease Inhibitor"/>
    <property type="match status" value="1"/>
</dbReference>
<gene>
    <name evidence="1" type="ORF">I8Y58_003077</name>
</gene>
<dbReference type="SUPFAM" id="SSF52047">
    <property type="entry name" value="RNI-like"/>
    <property type="match status" value="1"/>
</dbReference>